<dbReference type="SUPFAM" id="SSF52540">
    <property type="entry name" value="P-loop containing nucleoside triphosphate hydrolases"/>
    <property type="match status" value="1"/>
</dbReference>
<dbReference type="InterPro" id="IPR007858">
    <property type="entry name" value="Dpy-30_motif"/>
</dbReference>
<reference evidence="6 7" key="1">
    <citation type="submission" date="2024-04" db="EMBL/GenBank/DDBJ databases">
        <authorList>
            <person name="Waldvogel A.-M."/>
            <person name="Schoenle A."/>
        </authorList>
    </citation>
    <scope>NUCLEOTIDE SEQUENCE [LARGE SCALE GENOMIC DNA]</scope>
</reference>
<sequence>MTDIRRAKRVFVNDVDLFSSKHVAQYLSTCLTDVDEVEEGAASGGEAAFQVVGTASSPSKNLSSVFQCYVSPSREELLDRLLECDVILYNISENATMQAIDEATWAVTALHEEMANFKLRKMFILLSSVMTWAMTKPHNPEEPEESLSEEEFRRRRPHPWFRAHYELEKLVLKLARTKKTRLPAYVVSSGLQYGQGENIFHYFFKVSWLMQSPEVPMFGPGTNNIPMIHVHDLAGIIQNLIVNKPKTKYVLAVDESRNTLEEIIQAISDTLGPGKVKELTEQDAIFMKAFEPRELELLKLNLSLEPSLIRNLSLQWVCESGLVENMESIVEEFKETRQLLPVRILLLGPPAVGKTTVAKKLCEFYQLQHIQMQDVIQEKIREEESEDTEELKQISQDIRGDAGLSADRKLLQLLQDKLNSRACLNQGFVLDGFPHTYAQAQQLFDAKAEREESNTMEPVYDKKITPENVFVLDAADDVLTQRLQCVANAATQQQEQQQRHQQEQKEKQQQQVQQWQEQLYTAHTFASQLQTHRRLSTADETLIDYFEELEIYPEHIDVAAGDPENAAVLKMIVELVGEPKNYGPSDVEIQAQRARQEEEERIKLECEYAEKRRKNQATLAEMAAHYEHWRQNLCELQHQQQQLLSAQSLPLRTYLMKFVMPQLSEAMTECTRARPEDPVDFLAEYLLRNSGGDPQEQLYEQPKTEQRNAVPGCCCPGHLHRKSLLLSCGFGDFLNHGLQRLENRLVGSGLLSTKGELRLLHRKILPNDHTNKRLVDDYTNKRPSNCYYTNKKTTNHFTNKRPSNYYYTNKKTTNHFTNKRPSNYYYTNKKTTNHFTNKRPSNYYYTNKKTTNHFTNKRPSLYYTNKRPSLYHTNKRPSNYYTNKGPSNYYTNKRPSNYYTNKRPSNYYTNKRPSNYYTNKRPSNYYTNKRPSNYYTNKKT</sequence>
<dbReference type="GO" id="GO:0019205">
    <property type="term" value="F:nucleobase-containing compound kinase activity"/>
    <property type="evidence" value="ECO:0007669"/>
    <property type="project" value="InterPro"/>
</dbReference>
<dbReference type="InterPro" id="IPR000850">
    <property type="entry name" value="Adenylat/UMP-CMP_kin"/>
</dbReference>
<keyword evidence="1" id="KW-0808">Transferase</keyword>
<name>A0AAV2K6Y7_KNICA</name>
<dbReference type="Gene3D" id="3.40.50.720">
    <property type="entry name" value="NAD(P)-binding Rossmann-like Domain"/>
    <property type="match status" value="1"/>
</dbReference>
<feature type="coiled-coil region" evidence="4">
    <location>
        <begin position="486"/>
        <end position="518"/>
    </location>
</feature>
<dbReference type="InterPro" id="IPR027417">
    <property type="entry name" value="P-loop_NTPase"/>
</dbReference>
<dbReference type="PANTHER" id="PTHR23359">
    <property type="entry name" value="NUCLEOTIDE KINASE"/>
    <property type="match status" value="1"/>
</dbReference>
<keyword evidence="4" id="KW-0175">Coiled coil</keyword>
<feature type="coiled-coil region" evidence="4">
    <location>
        <begin position="587"/>
        <end position="614"/>
    </location>
</feature>
<feature type="compositionally biased region" description="Low complexity" evidence="5">
    <location>
        <begin position="823"/>
        <end position="835"/>
    </location>
</feature>
<evidence type="ECO:0008006" key="8">
    <source>
        <dbReference type="Google" id="ProtNLM"/>
    </source>
</evidence>
<evidence type="ECO:0000313" key="7">
    <source>
        <dbReference type="Proteomes" id="UP001497482"/>
    </source>
</evidence>
<evidence type="ECO:0000256" key="1">
    <source>
        <dbReference type="ARBA" id="ARBA00022679"/>
    </source>
</evidence>
<dbReference type="Pfam" id="PF13207">
    <property type="entry name" value="AAA_17"/>
    <property type="match status" value="1"/>
</dbReference>
<keyword evidence="3" id="KW-0418">Kinase</keyword>
<evidence type="ECO:0000256" key="5">
    <source>
        <dbReference type="SAM" id="MobiDB-lite"/>
    </source>
</evidence>
<dbReference type="Pfam" id="PF05186">
    <property type="entry name" value="Dpy-30"/>
    <property type="match status" value="1"/>
</dbReference>
<dbReference type="GO" id="GO:0006139">
    <property type="term" value="P:nucleobase-containing compound metabolic process"/>
    <property type="evidence" value="ECO:0007669"/>
    <property type="project" value="InterPro"/>
</dbReference>
<dbReference type="SUPFAM" id="SSF51735">
    <property type="entry name" value="NAD(P)-binding Rossmann-fold domains"/>
    <property type="match status" value="1"/>
</dbReference>
<accession>A0AAV2K6Y7</accession>
<dbReference type="InterPro" id="IPR036291">
    <property type="entry name" value="NAD(P)-bd_dom_sf"/>
</dbReference>
<evidence type="ECO:0000256" key="3">
    <source>
        <dbReference type="ARBA" id="ARBA00022777"/>
    </source>
</evidence>
<dbReference type="Gene3D" id="3.40.50.300">
    <property type="entry name" value="P-loop containing nucleotide triphosphate hydrolases"/>
    <property type="match status" value="1"/>
</dbReference>
<proteinExistence type="predicted"/>
<feature type="region of interest" description="Disordered" evidence="5">
    <location>
        <begin position="814"/>
        <end position="940"/>
    </location>
</feature>
<dbReference type="EMBL" id="OZ035838">
    <property type="protein sequence ID" value="CAL1583882.1"/>
    <property type="molecule type" value="Genomic_DNA"/>
</dbReference>
<dbReference type="Gene3D" id="1.20.890.10">
    <property type="entry name" value="cAMP-dependent protein kinase regulatory subunit, dimerization-anchoring domain"/>
    <property type="match status" value="1"/>
</dbReference>
<organism evidence="6 7">
    <name type="scientific">Knipowitschia caucasica</name>
    <name type="common">Caucasian dwarf goby</name>
    <name type="synonym">Pomatoschistus caucasicus</name>
    <dbReference type="NCBI Taxonomy" id="637954"/>
    <lineage>
        <taxon>Eukaryota</taxon>
        <taxon>Metazoa</taxon>
        <taxon>Chordata</taxon>
        <taxon>Craniata</taxon>
        <taxon>Vertebrata</taxon>
        <taxon>Euteleostomi</taxon>
        <taxon>Actinopterygii</taxon>
        <taxon>Neopterygii</taxon>
        <taxon>Teleostei</taxon>
        <taxon>Neoteleostei</taxon>
        <taxon>Acanthomorphata</taxon>
        <taxon>Gobiaria</taxon>
        <taxon>Gobiiformes</taxon>
        <taxon>Gobioidei</taxon>
        <taxon>Gobiidae</taxon>
        <taxon>Gobiinae</taxon>
        <taxon>Knipowitschia</taxon>
    </lineage>
</organism>
<dbReference type="Proteomes" id="UP001497482">
    <property type="component" value="Chromosome 16"/>
</dbReference>
<evidence type="ECO:0000256" key="4">
    <source>
        <dbReference type="SAM" id="Coils"/>
    </source>
</evidence>
<dbReference type="AlphaFoldDB" id="A0AAV2K6Y7"/>
<dbReference type="PRINTS" id="PR00094">
    <property type="entry name" value="ADENYLTKNASE"/>
</dbReference>
<protein>
    <recommendedName>
        <fullName evidence="8">Nucleoside-diphosphate kinase</fullName>
    </recommendedName>
</protein>
<feature type="compositionally biased region" description="Polar residues" evidence="5">
    <location>
        <begin position="876"/>
        <end position="940"/>
    </location>
</feature>
<evidence type="ECO:0000256" key="2">
    <source>
        <dbReference type="ARBA" id="ARBA00022741"/>
    </source>
</evidence>
<keyword evidence="7" id="KW-1185">Reference proteome</keyword>
<feature type="compositionally biased region" description="Low complexity" evidence="5">
    <location>
        <begin position="842"/>
        <end position="854"/>
    </location>
</feature>
<dbReference type="GO" id="GO:0005524">
    <property type="term" value="F:ATP binding"/>
    <property type="evidence" value="ECO:0007669"/>
    <property type="project" value="InterPro"/>
</dbReference>
<keyword evidence="2" id="KW-0547">Nucleotide-binding</keyword>
<dbReference type="CDD" id="cd22967">
    <property type="entry name" value="DD_AK7"/>
    <property type="match status" value="1"/>
</dbReference>
<dbReference type="InterPro" id="IPR047499">
    <property type="entry name" value="DD_AK7"/>
</dbReference>
<gene>
    <name evidence="6" type="ORF">KC01_LOCUS14302</name>
</gene>
<evidence type="ECO:0000313" key="6">
    <source>
        <dbReference type="EMBL" id="CAL1583882.1"/>
    </source>
</evidence>